<comment type="similarity">
    <text evidence="2 4">Belongs to the AB hydrolase superfamily. Lipase family.</text>
</comment>
<dbReference type="InterPro" id="IPR033906">
    <property type="entry name" value="Lipase_N"/>
</dbReference>
<evidence type="ECO:0000256" key="5">
    <source>
        <dbReference type="SAM" id="SignalP"/>
    </source>
</evidence>
<keyword evidence="8" id="KW-1185">Reference proteome</keyword>
<name>A0AAV8YRC9_9CUCU</name>
<evidence type="ECO:0000256" key="4">
    <source>
        <dbReference type="RuleBase" id="RU004262"/>
    </source>
</evidence>
<dbReference type="GO" id="GO:0005615">
    <property type="term" value="C:extracellular space"/>
    <property type="evidence" value="ECO:0007669"/>
    <property type="project" value="TreeGrafter"/>
</dbReference>
<dbReference type="InterPro" id="IPR000734">
    <property type="entry name" value="TAG_lipase"/>
</dbReference>
<comment type="subcellular location">
    <subcellularLocation>
        <location evidence="1">Secreted</location>
    </subcellularLocation>
</comment>
<dbReference type="InterPro" id="IPR013818">
    <property type="entry name" value="Lipase"/>
</dbReference>
<dbReference type="GO" id="GO:0016298">
    <property type="term" value="F:lipase activity"/>
    <property type="evidence" value="ECO:0007669"/>
    <property type="project" value="InterPro"/>
</dbReference>
<dbReference type="SUPFAM" id="SSF53474">
    <property type="entry name" value="alpha/beta-Hydrolases"/>
    <property type="match status" value="1"/>
</dbReference>
<dbReference type="PANTHER" id="PTHR11610">
    <property type="entry name" value="LIPASE"/>
    <property type="match status" value="1"/>
</dbReference>
<evidence type="ECO:0000256" key="3">
    <source>
        <dbReference type="ARBA" id="ARBA00022525"/>
    </source>
</evidence>
<dbReference type="PRINTS" id="PR00821">
    <property type="entry name" value="TAGLIPASE"/>
</dbReference>
<reference evidence="7" key="1">
    <citation type="journal article" date="2023" name="Insect Mol. Biol.">
        <title>Genome sequencing provides insights into the evolution of gene families encoding plant cell wall-degrading enzymes in longhorned beetles.</title>
        <authorList>
            <person name="Shin N.R."/>
            <person name="Okamura Y."/>
            <person name="Kirsch R."/>
            <person name="Pauchet Y."/>
        </authorList>
    </citation>
    <scope>NUCLEOTIDE SEQUENCE</scope>
    <source>
        <strain evidence="7">RBIC_L_NR</strain>
    </source>
</reference>
<dbReference type="InterPro" id="IPR029058">
    <property type="entry name" value="AB_hydrolase_fold"/>
</dbReference>
<feature type="domain" description="Lipase" evidence="6">
    <location>
        <begin position="67"/>
        <end position="323"/>
    </location>
</feature>
<keyword evidence="3" id="KW-0964">Secreted</keyword>
<comment type="caution">
    <text evidence="7">The sequence shown here is derived from an EMBL/GenBank/DDBJ whole genome shotgun (WGS) entry which is preliminary data.</text>
</comment>
<sequence>MNLVILLIAFSLSHTVALAGPVLVYNIAQLLSYSILVSPIRNYVSLEEDGNRISYFLVEKGDGTYEVEDLTSAPIQSRATERDVKYYLYTKSNKENGTIITNIFTNLTSSSFDPNKEVVVAIHGWKNDFSSPINAHIKDAILDKFDLNFIVVDWSSIAGRNYVTAKNAVLQIGRYIGTFIASLASTYGIPLSNISLIGHSLGAHAAGIASSALNGSIDHIVGLDPASPLISVSNKDYCLDASDAKFVQVIHTNGGLLGLSTSLGHTDYFPNGGKRQPGCGLDITGSCAHARSYEYYASSIHNNIFLSQECSSYKDYTRGKCSGSFSLMGGYSIEKE</sequence>
<accession>A0AAV8YRC9</accession>
<dbReference type="Gene3D" id="3.40.50.1820">
    <property type="entry name" value="alpha/beta hydrolase"/>
    <property type="match status" value="1"/>
</dbReference>
<evidence type="ECO:0000259" key="6">
    <source>
        <dbReference type="Pfam" id="PF00151"/>
    </source>
</evidence>
<dbReference type="PANTHER" id="PTHR11610:SF190">
    <property type="entry name" value="VITELLOGENIN-3-LIKE PROTEIN"/>
    <property type="match status" value="1"/>
</dbReference>
<evidence type="ECO:0000256" key="1">
    <source>
        <dbReference type="ARBA" id="ARBA00004613"/>
    </source>
</evidence>
<dbReference type="Pfam" id="PF00151">
    <property type="entry name" value="Lipase"/>
    <property type="match status" value="1"/>
</dbReference>
<evidence type="ECO:0000256" key="2">
    <source>
        <dbReference type="ARBA" id="ARBA00010701"/>
    </source>
</evidence>
<feature type="signal peptide" evidence="5">
    <location>
        <begin position="1"/>
        <end position="19"/>
    </location>
</feature>
<dbReference type="Proteomes" id="UP001162156">
    <property type="component" value="Unassembled WGS sequence"/>
</dbReference>
<dbReference type="GO" id="GO:0016042">
    <property type="term" value="P:lipid catabolic process"/>
    <property type="evidence" value="ECO:0007669"/>
    <property type="project" value="TreeGrafter"/>
</dbReference>
<dbReference type="EMBL" id="JANEYF010001978">
    <property type="protein sequence ID" value="KAJ8953207.1"/>
    <property type="molecule type" value="Genomic_DNA"/>
</dbReference>
<dbReference type="CDD" id="cd00707">
    <property type="entry name" value="Pancreat_lipase_like"/>
    <property type="match status" value="1"/>
</dbReference>
<evidence type="ECO:0000313" key="8">
    <source>
        <dbReference type="Proteomes" id="UP001162156"/>
    </source>
</evidence>
<keyword evidence="5" id="KW-0732">Signal</keyword>
<feature type="chain" id="PRO_5043518902" description="Lipase domain-containing protein" evidence="5">
    <location>
        <begin position="20"/>
        <end position="336"/>
    </location>
</feature>
<organism evidence="7 8">
    <name type="scientific">Rhamnusium bicolor</name>
    <dbReference type="NCBI Taxonomy" id="1586634"/>
    <lineage>
        <taxon>Eukaryota</taxon>
        <taxon>Metazoa</taxon>
        <taxon>Ecdysozoa</taxon>
        <taxon>Arthropoda</taxon>
        <taxon>Hexapoda</taxon>
        <taxon>Insecta</taxon>
        <taxon>Pterygota</taxon>
        <taxon>Neoptera</taxon>
        <taxon>Endopterygota</taxon>
        <taxon>Coleoptera</taxon>
        <taxon>Polyphaga</taxon>
        <taxon>Cucujiformia</taxon>
        <taxon>Chrysomeloidea</taxon>
        <taxon>Cerambycidae</taxon>
        <taxon>Lepturinae</taxon>
        <taxon>Rhagiini</taxon>
        <taxon>Rhamnusium</taxon>
    </lineage>
</organism>
<dbReference type="AlphaFoldDB" id="A0AAV8YRC9"/>
<proteinExistence type="inferred from homology"/>
<protein>
    <recommendedName>
        <fullName evidence="6">Lipase domain-containing protein</fullName>
    </recommendedName>
</protein>
<evidence type="ECO:0000313" key="7">
    <source>
        <dbReference type="EMBL" id="KAJ8953207.1"/>
    </source>
</evidence>
<gene>
    <name evidence="7" type="ORF">NQ314_007392</name>
</gene>